<dbReference type="EMBL" id="WMIB01000011">
    <property type="protein sequence ID" value="MTH54158.1"/>
    <property type="molecule type" value="Genomic_DNA"/>
</dbReference>
<gene>
    <name evidence="2" type="ORF">GKZ89_12160</name>
</gene>
<feature type="signal peptide" evidence="1">
    <location>
        <begin position="1"/>
        <end position="24"/>
    </location>
</feature>
<evidence type="ECO:0000313" key="3">
    <source>
        <dbReference type="Proteomes" id="UP000434639"/>
    </source>
</evidence>
<dbReference type="Proteomes" id="UP000434639">
    <property type="component" value="Unassembled WGS sequence"/>
</dbReference>
<evidence type="ECO:0000313" key="2">
    <source>
        <dbReference type="EMBL" id="MTH54158.1"/>
    </source>
</evidence>
<keyword evidence="3" id="KW-1185">Reference proteome</keyword>
<dbReference type="RefSeq" id="WP_155112678.1">
    <property type="nucleotide sequence ID" value="NZ_WMIB01000011.1"/>
</dbReference>
<evidence type="ECO:0000256" key="1">
    <source>
        <dbReference type="SAM" id="SignalP"/>
    </source>
</evidence>
<sequence length="246" mass="27232">MKKWFALMLTVTLAFSFFGESTFAKVSDAPIRVLSEEVEIKDIDELFERAKENVNDLDANVIEDKLDASLTKEGGGASETAVDLISTSQLLKVSEKNDGTRLEEFAVTAFTADVGQQMASGSSSRSASLWDESYSVRAYATYYFTRHVKGDYTYHDITRATGGWERADTSVTISQKKVIYGASGQRLKDSGYVQQSQTMYPSGNTFAYNAPSSWEPVITLHGVGVSTWVTMNRGRSTWTLKLVCQN</sequence>
<feature type="chain" id="PRO_5030585900" evidence="1">
    <location>
        <begin position="25"/>
        <end position="246"/>
    </location>
</feature>
<dbReference type="AlphaFoldDB" id="A0A7X2S6H5"/>
<organism evidence="2 3">
    <name type="scientific">Metabacillus mangrovi</name>
    <dbReference type="NCBI Taxonomy" id="1491830"/>
    <lineage>
        <taxon>Bacteria</taxon>
        <taxon>Bacillati</taxon>
        <taxon>Bacillota</taxon>
        <taxon>Bacilli</taxon>
        <taxon>Bacillales</taxon>
        <taxon>Bacillaceae</taxon>
        <taxon>Metabacillus</taxon>
    </lineage>
</organism>
<dbReference type="OrthoDB" id="2835630at2"/>
<proteinExistence type="predicted"/>
<comment type="caution">
    <text evidence="2">The sequence shown here is derived from an EMBL/GenBank/DDBJ whole genome shotgun (WGS) entry which is preliminary data.</text>
</comment>
<accession>A0A7X2S6H5</accession>
<protein>
    <submittedName>
        <fullName evidence="2">Uncharacterized protein</fullName>
    </submittedName>
</protein>
<reference evidence="2 3" key="1">
    <citation type="journal article" date="2017" name="Int. J. Syst. Evol. Microbiol.">
        <title>Bacillus mangrovi sp. nov., isolated from a sediment sample from a mangrove forest.</title>
        <authorList>
            <person name="Gupta V."/>
            <person name="Singh P.K."/>
            <person name="Korpole S."/>
            <person name="Tanuku N.R.S."/>
            <person name="Pinnaka A.K."/>
        </authorList>
    </citation>
    <scope>NUCLEOTIDE SEQUENCE [LARGE SCALE GENOMIC DNA]</scope>
    <source>
        <strain evidence="2 3">KCTC 33872</strain>
    </source>
</reference>
<name>A0A7X2S6H5_9BACI</name>
<keyword evidence="1" id="KW-0732">Signal</keyword>